<evidence type="ECO:0000256" key="5">
    <source>
        <dbReference type="SAM" id="SignalP"/>
    </source>
</evidence>
<dbReference type="CDD" id="cd13692">
    <property type="entry name" value="PBP2_BztA"/>
    <property type="match status" value="1"/>
</dbReference>
<dbReference type="PANTHER" id="PTHR30085:SF7">
    <property type="entry name" value="AMINO-ACID ABC TRANSPORTER-BINDING PROTEIN YHDW-RELATED"/>
    <property type="match status" value="1"/>
</dbReference>
<evidence type="ECO:0000256" key="2">
    <source>
        <dbReference type="ARBA" id="ARBA00022448"/>
    </source>
</evidence>
<dbReference type="Gene3D" id="3.40.190.10">
    <property type="entry name" value="Periplasmic binding protein-like II"/>
    <property type="match status" value="2"/>
</dbReference>
<organism evidence="7 8">
    <name type="scientific">Achromobacter aloeverae</name>
    <dbReference type="NCBI Taxonomy" id="1750518"/>
    <lineage>
        <taxon>Bacteria</taxon>
        <taxon>Pseudomonadati</taxon>
        <taxon>Pseudomonadota</taxon>
        <taxon>Betaproteobacteria</taxon>
        <taxon>Burkholderiales</taxon>
        <taxon>Alcaligenaceae</taxon>
        <taxon>Achromobacter</taxon>
    </lineage>
</organism>
<evidence type="ECO:0000256" key="1">
    <source>
        <dbReference type="ARBA" id="ARBA00010333"/>
    </source>
</evidence>
<dbReference type="EMBL" id="PYAL01000001">
    <property type="protein sequence ID" value="RXN92470.1"/>
    <property type="molecule type" value="Genomic_DNA"/>
</dbReference>
<dbReference type="OrthoDB" id="9777941at2"/>
<gene>
    <name evidence="7" type="ORF">C7R54_01555</name>
</gene>
<dbReference type="Proteomes" id="UP000290849">
    <property type="component" value="Unassembled WGS sequence"/>
</dbReference>
<keyword evidence="2" id="KW-0813">Transport</keyword>
<comment type="similarity">
    <text evidence="1 4">Belongs to the bacterial solute-binding protein 3 family.</text>
</comment>
<dbReference type="SMART" id="SM00062">
    <property type="entry name" value="PBPb"/>
    <property type="match status" value="1"/>
</dbReference>
<dbReference type="Pfam" id="PF00497">
    <property type="entry name" value="SBP_bac_3"/>
    <property type="match status" value="1"/>
</dbReference>
<evidence type="ECO:0000313" key="8">
    <source>
        <dbReference type="Proteomes" id="UP000290849"/>
    </source>
</evidence>
<feature type="signal peptide" evidence="5">
    <location>
        <begin position="1"/>
        <end position="23"/>
    </location>
</feature>
<name>A0A4V1MSL6_9BURK</name>
<dbReference type="PANTHER" id="PTHR30085">
    <property type="entry name" value="AMINO ACID ABC TRANSPORTER PERMEASE"/>
    <property type="match status" value="1"/>
</dbReference>
<accession>A0A4V1MSL6</accession>
<protein>
    <submittedName>
        <fullName evidence="7">Amino acid ABC transporter substrate-binding protein</fullName>
    </submittedName>
</protein>
<dbReference type="GO" id="GO:0006865">
    <property type="term" value="P:amino acid transport"/>
    <property type="evidence" value="ECO:0007669"/>
    <property type="project" value="TreeGrafter"/>
</dbReference>
<comment type="caution">
    <text evidence="7">The sequence shown here is derived from an EMBL/GenBank/DDBJ whole genome shotgun (WGS) entry which is preliminary data.</text>
</comment>
<keyword evidence="8" id="KW-1185">Reference proteome</keyword>
<evidence type="ECO:0000256" key="4">
    <source>
        <dbReference type="RuleBase" id="RU003744"/>
    </source>
</evidence>
<evidence type="ECO:0000259" key="6">
    <source>
        <dbReference type="SMART" id="SM00062"/>
    </source>
</evidence>
<feature type="domain" description="Solute-binding protein family 3/N-terminal" evidence="6">
    <location>
        <begin position="35"/>
        <end position="264"/>
    </location>
</feature>
<proteinExistence type="inferred from homology"/>
<dbReference type="InterPro" id="IPR001638">
    <property type="entry name" value="Solute-binding_3/MltF_N"/>
</dbReference>
<dbReference type="InterPro" id="IPR018313">
    <property type="entry name" value="SBP_3_CS"/>
</dbReference>
<sequence>MKKQLKLLAAGATLSLSSWAAHAGVTFDAVKTKGFVQCGVSTGVAGFSIADGKGGFKGLDVDLCRALAVAIFNDVNKAKIQVVSALQRFTALQSGEVDVLPRNTTLTMARDTTLGLIGVGVNYYDSQGIMVNKSLGVKSARELGGATICVQPGTTTELNLADWFRAQNITFKPVVVDTMDEIVRAFVVGRCDAFTGDKSQLAGARSTLQNPQSYDILPENFSKEPLGPMVRQGDEQWFNLVRWTMFAMLEAEEYGITSKNVDEMLKSTNPNVQRLLGVTPGMGKNLGLDDKWAYNIIKTIGNYGESFERNVGQESALKLPRGLNASYKEGGLMYGWPVR</sequence>
<evidence type="ECO:0000313" key="7">
    <source>
        <dbReference type="EMBL" id="RXN92470.1"/>
    </source>
</evidence>
<dbReference type="PROSITE" id="PS01039">
    <property type="entry name" value="SBP_BACTERIAL_3"/>
    <property type="match status" value="1"/>
</dbReference>
<dbReference type="SUPFAM" id="SSF53850">
    <property type="entry name" value="Periplasmic binding protein-like II"/>
    <property type="match status" value="1"/>
</dbReference>
<reference evidence="7 8" key="1">
    <citation type="journal article" date="2017" name="Int. J. Syst. Evol. Microbiol.">
        <title>Achromobacter aloeverae sp. nov., isolated from the root of Aloe vera (L.) Burm.f.</title>
        <authorList>
            <person name="Kuncharoen N."/>
            <person name="Muramatsu Y."/>
            <person name="Shibata C."/>
            <person name="Kamakura Y."/>
            <person name="Nakagawa Y."/>
            <person name="Tanasupawat S."/>
        </authorList>
    </citation>
    <scope>NUCLEOTIDE SEQUENCE [LARGE SCALE GENOMIC DNA]</scope>
    <source>
        <strain evidence="7 8">AVA-1</strain>
    </source>
</reference>
<evidence type="ECO:0000256" key="3">
    <source>
        <dbReference type="ARBA" id="ARBA00022729"/>
    </source>
</evidence>
<dbReference type="RefSeq" id="WP_129148435.1">
    <property type="nucleotide sequence ID" value="NZ_JBHSDO010000016.1"/>
</dbReference>
<keyword evidence="3 5" id="KW-0732">Signal</keyword>
<feature type="chain" id="PRO_5020792962" evidence="5">
    <location>
        <begin position="24"/>
        <end position="339"/>
    </location>
</feature>
<dbReference type="InterPro" id="IPR051455">
    <property type="entry name" value="Bact_solute-bind_prot3"/>
</dbReference>
<dbReference type="AlphaFoldDB" id="A0A4V1MSL6"/>